<dbReference type="GeneID" id="36584720"/>
<accession>A0A2J6TPA1</accession>
<dbReference type="InParanoid" id="A0A2J6TPA1"/>
<dbReference type="STRING" id="1095630.A0A2J6TPA1"/>
<dbReference type="Proteomes" id="UP000235371">
    <property type="component" value="Unassembled WGS sequence"/>
</dbReference>
<dbReference type="InterPro" id="IPR024983">
    <property type="entry name" value="CHAT_dom"/>
</dbReference>
<evidence type="ECO:0000256" key="1">
    <source>
        <dbReference type="SAM" id="MobiDB-lite"/>
    </source>
</evidence>
<sequence length="576" mass="63941">MDHKGMENLFQDAVFAIGLVPRMIVRSLESSDDTLFLLSSAVSVASNAAALALETDKDPMLALELLESGRGVIVASLQDLRADAYDLQAKHPLVAERFTRLQKELSTPAPSKVTTFFQLSGGREVADTEQLDRRDQAVREFDSILEEIRQLPGFQSFLGSPNDSDILEAARGGPIAVINVSEIRCDAILVQRDRARSLRLPYLYLQDIKKKGEGDDLGSIDILAWLWATIACPVLHALGFIQPPSTDSDLPRIWWIPTGPLSRFPLHAAGYHGKRSYKTVIDRVMSSYSCSIKVVISGRRRRICTTSPSTPGQALLVAMSQTSGYNTLRYSTDEVANVRDICKSMSLKTIDFQNPHKRDILRNLPNCKVFHFAGHAYADASNPLNSQLYLHDWKDNPLCVSDLLKLNLNAHAPFLAYLSACGTGRVRDDSYLDESTHLISAFQLAGFRHVIGTLWDADDEWSVEMSRITYEGIHEGGLTNGSVCRGLHNASRTLRDLWVDKMRPEERERRYEDIDKSVTHGKRPMESPTGVADASTKGHGVNRGTRKVDRDDGGGAEEGSKGTARPHWVPYVHFGV</sequence>
<feature type="domain" description="CHAT" evidence="2">
    <location>
        <begin position="223"/>
        <end position="496"/>
    </location>
</feature>
<dbReference type="OrthoDB" id="5405072at2759"/>
<evidence type="ECO:0000313" key="3">
    <source>
        <dbReference type="EMBL" id="PMD64851.1"/>
    </source>
</evidence>
<protein>
    <recommendedName>
        <fullName evidence="2">CHAT domain-containing protein</fullName>
    </recommendedName>
</protein>
<feature type="region of interest" description="Disordered" evidence="1">
    <location>
        <begin position="515"/>
        <end position="569"/>
    </location>
</feature>
<gene>
    <name evidence="3" type="ORF">K444DRAFT_554208</name>
</gene>
<evidence type="ECO:0000313" key="4">
    <source>
        <dbReference type="Proteomes" id="UP000235371"/>
    </source>
</evidence>
<proteinExistence type="predicted"/>
<dbReference type="RefSeq" id="XP_024741755.1">
    <property type="nucleotide sequence ID" value="XM_024876641.1"/>
</dbReference>
<evidence type="ECO:0000259" key="2">
    <source>
        <dbReference type="Pfam" id="PF12770"/>
    </source>
</evidence>
<dbReference type="EMBL" id="KZ613747">
    <property type="protein sequence ID" value="PMD64851.1"/>
    <property type="molecule type" value="Genomic_DNA"/>
</dbReference>
<dbReference type="Pfam" id="PF12770">
    <property type="entry name" value="CHAT"/>
    <property type="match status" value="1"/>
</dbReference>
<organism evidence="3 4">
    <name type="scientific">Hyaloscypha bicolor E</name>
    <dbReference type="NCBI Taxonomy" id="1095630"/>
    <lineage>
        <taxon>Eukaryota</taxon>
        <taxon>Fungi</taxon>
        <taxon>Dikarya</taxon>
        <taxon>Ascomycota</taxon>
        <taxon>Pezizomycotina</taxon>
        <taxon>Leotiomycetes</taxon>
        <taxon>Helotiales</taxon>
        <taxon>Hyaloscyphaceae</taxon>
        <taxon>Hyaloscypha</taxon>
        <taxon>Hyaloscypha bicolor</taxon>
    </lineage>
</organism>
<keyword evidence="4" id="KW-1185">Reference proteome</keyword>
<dbReference type="AlphaFoldDB" id="A0A2J6TPA1"/>
<reference evidence="3 4" key="1">
    <citation type="submission" date="2016-04" db="EMBL/GenBank/DDBJ databases">
        <title>A degradative enzymes factory behind the ericoid mycorrhizal symbiosis.</title>
        <authorList>
            <consortium name="DOE Joint Genome Institute"/>
            <person name="Martino E."/>
            <person name="Morin E."/>
            <person name="Grelet G."/>
            <person name="Kuo A."/>
            <person name="Kohler A."/>
            <person name="Daghino S."/>
            <person name="Barry K."/>
            <person name="Choi C."/>
            <person name="Cichocki N."/>
            <person name="Clum A."/>
            <person name="Copeland A."/>
            <person name="Hainaut M."/>
            <person name="Haridas S."/>
            <person name="Labutti K."/>
            <person name="Lindquist E."/>
            <person name="Lipzen A."/>
            <person name="Khouja H.-R."/>
            <person name="Murat C."/>
            <person name="Ohm R."/>
            <person name="Olson A."/>
            <person name="Spatafora J."/>
            <person name="Veneault-Fourrey C."/>
            <person name="Henrissat B."/>
            <person name="Grigoriev I."/>
            <person name="Martin F."/>
            <person name="Perotto S."/>
        </authorList>
    </citation>
    <scope>NUCLEOTIDE SEQUENCE [LARGE SCALE GENOMIC DNA]</scope>
    <source>
        <strain evidence="3 4">E</strain>
    </source>
</reference>
<name>A0A2J6TPA1_9HELO</name>